<dbReference type="Proteomes" id="UP000735302">
    <property type="component" value="Unassembled WGS sequence"/>
</dbReference>
<gene>
    <name evidence="1" type="ORF">PoB_001504400</name>
</gene>
<evidence type="ECO:0000313" key="1">
    <source>
        <dbReference type="EMBL" id="GFN88538.1"/>
    </source>
</evidence>
<dbReference type="AlphaFoldDB" id="A0AAV3Z3E7"/>
<proteinExistence type="predicted"/>
<comment type="caution">
    <text evidence="1">The sequence shown here is derived from an EMBL/GenBank/DDBJ whole genome shotgun (WGS) entry which is preliminary data.</text>
</comment>
<evidence type="ECO:0000313" key="2">
    <source>
        <dbReference type="Proteomes" id="UP000735302"/>
    </source>
</evidence>
<dbReference type="EMBL" id="BLXT01001848">
    <property type="protein sequence ID" value="GFN88538.1"/>
    <property type="molecule type" value="Genomic_DNA"/>
</dbReference>
<accession>A0AAV3Z3E7</accession>
<name>A0AAV3Z3E7_9GAST</name>
<protein>
    <submittedName>
        <fullName evidence="1">Uncharacterized protein</fullName>
    </submittedName>
</protein>
<reference evidence="1 2" key="1">
    <citation type="journal article" date="2021" name="Elife">
        <title>Chloroplast acquisition without the gene transfer in kleptoplastic sea slugs, Plakobranchus ocellatus.</title>
        <authorList>
            <person name="Maeda T."/>
            <person name="Takahashi S."/>
            <person name="Yoshida T."/>
            <person name="Shimamura S."/>
            <person name="Takaki Y."/>
            <person name="Nagai Y."/>
            <person name="Toyoda A."/>
            <person name="Suzuki Y."/>
            <person name="Arimoto A."/>
            <person name="Ishii H."/>
            <person name="Satoh N."/>
            <person name="Nishiyama T."/>
            <person name="Hasebe M."/>
            <person name="Maruyama T."/>
            <person name="Minagawa J."/>
            <person name="Obokata J."/>
            <person name="Shigenobu S."/>
        </authorList>
    </citation>
    <scope>NUCLEOTIDE SEQUENCE [LARGE SCALE GENOMIC DNA]</scope>
</reference>
<keyword evidence="2" id="KW-1185">Reference proteome</keyword>
<sequence>MGRGGFLYLSGHKLQCDKRGMKNVQTYLDWHVLVPFEKNHSTVKYPKPPWTFLSHSILLELETAMCDSIQVSSGNLPSSTMPDKIITHFCSYNFDLNIWTLHQELERRTQHIELSYNKSKNNHNPSQHHRLKDKKRPIYSLPKQLELCFINSKVELNLITNIIS</sequence>
<organism evidence="1 2">
    <name type="scientific">Plakobranchus ocellatus</name>
    <dbReference type="NCBI Taxonomy" id="259542"/>
    <lineage>
        <taxon>Eukaryota</taxon>
        <taxon>Metazoa</taxon>
        <taxon>Spiralia</taxon>
        <taxon>Lophotrochozoa</taxon>
        <taxon>Mollusca</taxon>
        <taxon>Gastropoda</taxon>
        <taxon>Heterobranchia</taxon>
        <taxon>Euthyneura</taxon>
        <taxon>Panpulmonata</taxon>
        <taxon>Sacoglossa</taxon>
        <taxon>Placobranchoidea</taxon>
        <taxon>Plakobranchidae</taxon>
        <taxon>Plakobranchus</taxon>
    </lineage>
</organism>